<dbReference type="InterPro" id="IPR025166">
    <property type="entry name" value="Integrase_DNA_bind_dom"/>
</dbReference>
<sequence length="410" mass="47070">MLTVKQIEAAIYGKGPDRLADVNGLYLRLNKGGSKTFQVRVTAEGRTRWKTIGKYPQTTLKDARLEAVLIKSNMSGRDAEPVGVQDDPPGRRESLPDDLGDGSSLREVAKIWYDRKKAGLSNGKHALQNWTTVNQYILQHLGDLRPADIKRRDIIRVLDPIWRTKHETARRTLGRLREIFELAILQELLEVNPAIFDPKMAFGPVQRHTKHMAALHWERAPDFWSWLANHDCDEGVRQMIMAIILTGKRTMEARTAVWSDIDLPGGIWTTTQERMKKRRPHRVPMSAQLSVVFHNLLLLNGPDGNDHGLVLPRPKNKSGMIDENRARLEIQKFDPAITGHGMRSTFRTWARKQGTYSRDLMEYALAHEKDKVVDAYLRDDLLEERRPMMQAWADFVTGSRMPHDLRDDLR</sequence>
<organism evidence="9 10">
    <name type="scientific">Jannaschia pohangensis</name>
    <dbReference type="NCBI Taxonomy" id="390807"/>
    <lineage>
        <taxon>Bacteria</taxon>
        <taxon>Pseudomonadati</taxon>
        <taxon>Pseudomonadota</taxon>
        <taxon>Alphaproteobacteria</taxon>
        <taxon>Rhodobacterales</taxon>
        <taxon>Roseobacteraceae</taxon>
        <taxon>Jannaschia</taxon>
    </lineage>
</organism>
<dbReference type="Proteomes" id="UP000199110">
    <property type="component" value="Unassembled WGS sequence"/>
</dbReference>
<name>A0A1I3MYK3_9RHOB</name>
<evidence type="ECO:0000256" key="6">
    <source>
        <dbReference type="SAM" id="MobiDB-lite"/>
    </source>
</evidence>
<dbReference type="Gene3D" id="3.30.160.390">
    <property type="entry name" value="Integrase, DNA-binding domain"/>
    <property type="match status" value="1"/>
</dbReference>
<evidence type="ECO:0000256" key="5">
    <source>
        <dbReference type="PROSITE-ProRule" id="PRU01248"/>
    </source>
</evidence>
<dbReference type="InterPro" id="IPR044068">
    <property type="entry name" value="CB"/>
</dbReference>
<dbReference type="PANTHER" id="PTHR30629">
    <property type="entry name" value="PROPHAGE INTEGRASE"/>
    <property type="match status" value="1"/>
</dbReference>
<evidence type="ECO:0000256" key="2">
    <source>
        <dbReference type="ARBA" id="ARBA00022908"/>
    </source>
</evidence>
<dbReference type="EMBL" id="FORA01000002">
    <property type="protein sequence ID" value="SFJ02059.1"/>
    <property type="molecule type" value="Genomic_DNA"/>
</dbReference>
<dbReference type="InterPro" id="IPR002104">
    <property type="entry name" value="Integrase_catalytic"/>
</dbReference>
<dbReference type="PROSITE" id="PS51898">
    <property type="entry name" value="TYR_RECOMBINASE"/>
    <property type="match status" value="1"/>
</dbReference>
<dbReference type="GO" id="GO:0015074">
    <property type="term" value="P:DNA integration"/>
    <property type="evidence" value="ECO:0007669"/>
    <property type="project" value="UniProtKB-KW"/>
</dbReference>
<dbReference type="CDD" id="cd00801">
    <property type="entry name" value="INT_P4_C"/>
    <property type="match status" value="1"/>
</dbReference>
<feature type="domain" description="Tyr recombinase" evidence="7">
    <location>
        <begin position="210"/>
        <end position="389"/>
    </location>
</feature>
<evidence type="ECO:0000256" key="1">
    <source>
        <dbReference type="ARBA" id="ARBA00008857"/>
    </source>
</evidence>
<evidence type="ECO:0000259" key="8">
    <source>
        <dbReference type="PROSITE" id="PS51900"/>
    </source>
</evidence>
<comment type="similarity">
    <text evidence="1">Belongs to the 'phage' integrase family.</text>
</comment>
<dbReference type="RefSeq" id="WP_092779767.1">
    <property type="nucleotide sequence ID" value="NZ_FORA01000002.1"/>
</dbReference>
<dbReference type="InterPro" id="IPR038488">
    <property type="entry name" value="Integrase_DNA-bd_sf"/>
</dbReference>
<dbReference type="Gene3D" id="1.10.443.10">
    <property type="entry name" value="Intergrase catalytic core"/>
    <property type="match status" value="1"/>
</dbReference>
<keyword evidence="2" id="KW-0229">DNA integration</keyword>
<dbReference type="PANTHER" id="PTHR30629:SF6">
    <property type="entry name" value="PROPHAGE INTEGRASE INTA-RELATED"/>
    <property type="match status" value="1"/>
</dbReference>
<dbReference type="SUPFAM" id="SSF56349">
    <property type="entry name" value="DNA breaking-rejoining enzymes"/>
    <property type="match status" value="1"/>
</dbReference>
<accession>A0A1I3MYK3</accession>
<dbReference type="InterPro" id="IPR053876">
    <property type="entry name" value="Phage_int_M"/>
</dbReference>
<protein>
    <submittedName>
        <fullName evidence="9">Integrase</fullName>
    </submittedName>
</protein>
<dbReference type="OrthoDB" id="9795573at2"/>
<dbReference type="PROSITE" id="PS51900">
    <property type="entry name" value="CB"/>
    <property type="match status" value="1"/>
</dbReference>
<evidence type="ECO:0000256" key="3">
    <source>
        <dbReference type="ARBA" id="ARBA00023125"/>
    </source>
</evidence>
<dbReference type="InterPro" id="IPR010998">
    <property type="entry name" value="Integrase_recombinase_N"/>
</dbReference>
<reference evidence="9 10" key="1">
    <citation type="submission" date="2016-10" db="EMBL/GenBank/DDBJ databases">
        <authorList>
            <person name="de Groot N.N."/>
        </authorList>
    </citation>
    <scope>NUCLEOTIDE SEQUENCE [LARGE SCALE GENOMIC DNA]</scope>
    <source>
        <strain evidence="9 10">DSM 19073</strain>
    </source>
</reference>
<keyword evidence="10" id="KW-1185">Reference proteome</keyword>
<dbReference type="InterPro" id="IPR013762">
    <property type="entry name" value="Integrase-like_cat_sf"/>
</dbReference>
<dbReference type="Pfam" id="PF22022">
    <property type="entry name" value="Phage_int_M"/>
    <property type="match status" value="1"/>
</dbReference>
<dbReference type="InterPro" id="IPR050808">
    <property type="entry name" value="Phage_Integrase"/>
</dbReference>
<evidence type="ECO:0000313" key="9">
    <source>
        <dbReference type="EMBL" id="SFJ02059.1"/>
    </source>
</evidence>
<feature type="domain" description="Core-binding (CB)" evidence="8">
    <location>
        <begin position="103"/>
        <end position="184"/>
    </location>
</feature>
<evidence type="ECO:0000313" key="10">
    <source>
        <dbReference type="Proteomes" id="UP000199110"/>
    </source>
</evidence>
<dbReference type="GO" id="GO:0006310">
    <property type="term" value="P:DNA recombination"/>
    <property type="evidence" value="ECO:0007669"/>
    <property type="project" value="UniProtKB-KW"/>
</dbReference>
<dbReference type="GO" id="GO:0003677">
    <property type="term" value="F:DNA binding"/>
    <property type="evidence" value="ECO:0007669"/>
    <property type="project" value="UniProtKB-UniRule"/>
</dbReference>
<dbReference type="Gene3D" id="1.10.150.130">
    <property type="match status" value="1"/>
</dbReference>
<feature type="region of interest" description="Disordered" evidence="6">
    <location>
        <begin position="77"/>
        <end position="102"/>
    </location>
</feature>
<proteinExistence type="inferred from homology"/>
<keyword evidence="3 5" id="KW-0238">DNA-binding</keyword>
<dbReference type="Pfam" id="PF00589">
    <property type="entry name" value="Phage_integrase"/>
    <property type="match status" value="1"/>
</dbReference>
<evidence type="ECO:0000259" key="7">
    <source>
        <dbReference type="PROSITE" id="PS51898"/>
    </source>
</evidence>
<keyword evidence="4" id="KW-0233">DNA recombination</keyword>
<dbReference type="InterPro" id="IPR011010">
    <property type="entry name" value="DNA_brk_join_enz"/>
</dbReference>
<dbReference type="AlphaFoldDB" id="A0A1I3MYK3"/>
<dbReference type="Pfam" id="PF13356">
    <property type="entry name" value="Arm-DNA-bind_3"/>
    <property type="match status" value="1"/>
</dbReference>
<evidence type="ECO:0000256" key="4">
    <source>
        <dbReference type="ARBA" id="ARBA00023172"/>
    </source>
</evidence>
<gene>
    <name evidence="9" type="ORF">SAMN04488095_1999</name>
</gene>